<evidence type="ECO:0000313" key="1">
    <source>
        <dbReference type="EMBL" id="QOX61884.1"/>
    </source>
</evidence>
<proteinExistence type="predicted"/>
<evidence type="ECO:0000313" key="2">
    <source>
        <dbReference type="Proteomes" id="UP000594014"/>
    </source>
</evidence>
<gene>
    <name evidence="1" type="ORF">FRZ06_00190</name>
</gene>
<dbReference type="Proteomes" id="UP000594014">
    <property type="component" value="Chromosome"/>
</dbReference>
<protein>
    <submittedName>
        <fullName evidence="1">Helix-turn-helix domain-containing protein</fullName>
    </submittedName>
</protein>
<reference evidence="1" key="1">
    <citation type="submission" date="2019-08" db="EMBL/GenBank/DDBJ databases">
        <title>Genome sequence of Clostridiales bacterium MT110.</title>
        <authorList>
            <person name="Cao J."/>
        </authorList>
    </citation>
    <scope>NUCLEOTIDE SEQUENCE</scope>
    <source>
        <strain evidence="1">MT110</strain>
    </source>
</reference>
<keyword evidence="2" id="KW-1185">Reference proteome</keyword>
<name>A0ACD1A683_9FIRM</name>
<dbReference type="EMBL" id="CP042469">
    <property type="protein sequence ID" value="QOX61884.1"/>
    <property type="molecule type" value="Genomic_DNA"/>
</dbReference>
<accession>A0ACD1A683</accession>
<sequence length="404" mass="46825">MLSSYERAMLEALYDSNRIPLWIFDSERNLINCFVSGFSADHKELLASYVGSLLGYVKRPQLDIMCYGQELYYVFALERQHKTFYLFGGPMLLSGFYHVMEMRTLSFAEKLSAKDLESIVDHLPVVSLAFFRASLRILMLLLNGQVSDVDEISSFPFSTLQVDGTFFHELSENLQDLQLHTPYRHELAVLDCVKEGNVKKLEFIYRTLPQIKYGNMSNYHSPMKQLFYGSIANTTLITRYAIEGGLEEEAAFTLSDVYIKQMEKCRTLYELNRLNEKMAVDFTERVAKLQTLKKPEYPNVIARCIDFISKNIHRKITLEMLAREIHLTPKYISSLFRAETGQTITSFIAQQKIETAQNLLVYSKDSFTEISNSLSYYSQSHFISVFKRNVGMTPKEYRRRYSKG</sequence>
<organism evidence="1 2">
    <name type="scientific">Anoxybacterium hadale</name>
    <dbReference type="NCBI Taxonomy" id="3408580"/>
    <lineage>
        <taxon>Bacteria</taxon>
        <taxon>Bacillati</taxon>
        <taxon>Bacillota</taxon>
        <taxon>Clostridia</taxon>
        <taxon>Peptostreptococcales</taxon>
        <taxon>Anaerovoracaceae</taxon>
        <taxon>Anoxybacterium</taxon>
    </lineage>
</organism>